<evidence type="ECO:0000256" key="1">
    <source>
        <dbReference type="SAM" id="MobiDB-lite"/>
    </source>
</evidence>
<dbReference type="AlphaFoldDB" id="A0ABD5R9W4"/>
<dbReference type="Proteomes" id="UP001596201">
    <property type="component" value="Unassembled WGS sequence"/>
</dbReference>
<name>A0ABD5R9W4_9EURY</name>
<dbReference type="InterPro" id="IPR018946">
    <property type="entry name" value="PhoD-like_MPP"/>
</dbReference>
<evidence type="ECO:0000259" key="3">
    <source>
        <dbReference type="Pfam" id="PF16655"/>
    </source>
</evidence>
<dbReference type="InterPro" id="IPR052900">
    <property type="entry name" value="Phospholipid_Metab_Enz"/>
</dbReference>
<proteinExistence type="predicted"/>
<dbReference type="InterPro" id="IPR029052">
    <property type="entry name" value="Metallo-depent_PP-like"/>
</dbReference>
<dbReference type="SUPFAM" id="SSF56300">
    <property type="entry name" value="Metallo-dependent phosphatases"/>
    <property type="match status" value="1"/>
</dbReference>
<feature type="domain" description="Phospholipase D N-terminal" evidence="3">
    <location>
        <begin position="44"/>
        <end position="138"/>
    </location>
</feature>
<dbReference type="Gene3D" id="3.60.21.70">
    <property type="entry name" value="PhoD-like phosphatase"/>
    <property type="match status" value="1"/>
</dbReference>
<feature type="domain" description="PhoD-like phosphatase metallophosphatase" evidence="2">
    <location>
        <begin position="151"/>
        <end position="536"/>
    </location>
</feature>
<dbReference type="Pfam" id="PF16655">
    <property type="entry name" value="PhoD_N"/>
    <property type="match status" value="1"/>
</dbReference>
<evidence type="ECO:0000313" key="5">
    <source>
        <dbReference type="Proteomes" id="UP001596201"/>
    </source>
</evidence>
<dbReference type="Gene3D" id="2.60.40.380">
    <property type="entry name" value="Purple acid phosphatase-like, N-terminal"/>
    <property type="match status" value="1"/>
</dbReference>
<gene>
    <name evidence="4" type="ORF">ACFPJ5_07345</name>
</gene>
<evidence type="ECO:0000313" key="4">
    <source>
        <dbReference type="EMBL" id="MFC5366752.1"/>
    </source>
</evidence>
<dbReference type="Pfam" id="PF09423">
    <property type="entry name" value="PhoD"/>
    <property type="match status" value="1"/>
</dbReference>
<evidence type="ECO:0000259" key="2">
    <source>
        <dbReference type="Pfam" id="PF09423"/>
    </source>
</evidence>
<dbReference type="InterPro" id="IPR032093">
    <property type="entry name" value="PhoD_N"/>
</dbReference>
<organism evidence="4 5">
    <name type="scientific">Salinirubrum litoreum</name>
    <dbReference type="NCBI Taxonomy" id="1126234"/>
    <lineage>
        <taxon>Archaea</taxon>
        <taxon>Methanobacteriati</taxon>
        <taxon>Methanobacteriota</taxon>
        <taxon>Stenosarchaea group</taxon>
        <taxon>Halobacteria</taxon>
        <taxon>Halobacteriales</taxon>
        <taxon>Haloferacaceae</taxon>
        <taxon>Salinirubrum</taxon>
    </lineage>
</organism>
<comment type="caution">
    <text evidence="4">The sequence shown here is derived from an EMBL/GenBank/DDBJ whole genome shotgun (WGS) entry which is preliminary data.</text>
</comment>
<dbReference type="PANTHER" id="PTHR43606">
    <property type="entry name" value="PHOSPHATASE, PUTATIVE (AFU_ORTHOLOGUE AFUA_6G08710)-RELATED"/>
    <property type="match status" value="1"/>
</dbReference>
<reference evidence="4 5" key="1">
    <citation type="journal article" date="2019" name="Int. J. Syst. Evol. Microbiol.">
        <title>The Global Catalogue of Microorganisms (GCM) 10K type strain sequencing project: providing services to taxonomists for standard genome sequencing and annotation.</title>
        <authorList>
            <consortium name="The Broad Institute Genomics Platform"/>
            <consortium name="The Broad Institute Genome Sequencing Center for Infectious Disease"/>
            <person name="Wu L."/>
            <person name="Ma J."/>
        </authorList>
    </citation>
    <scope>NUCLEOTIDE SEQUENCE [LARGE SCALE GENOMIC DNA]</scope>
    <source>
        <strain evidence="4 5">CGMCC 1.12237</strain>
    </source>
</reference>
<keyword evidence="5" id="KW-1185">Reference proteome</keyword>
<feature type="region of interest" description="Disordered" evidence="1">
    <location>
        <begin position="1"/>
        <end position="53"/>
    </location>
</feature>
<dbReference type="InterPro" id="IPR038607">
    <property type="entry name" value="PhoD-like_sf"/>
</dbReference>
<accession>A0ABD5R9W4</accession>
<dbReference type="EMBL" id="JBHSKX010000001">
    <property type="protein sequence ID" value="MFC5366752.1"/>
    <property type="molecule type" value="Genomic_DNA"/>
</dbReference>
<protein>
    <submittedName>
        <fullName evidence="4">Alkaline phosphatase D family protein</fullName>
    </submittedName>
</protein>
<dbReference type="PANTHER" id="PTHR43606:SF2">
    <property type="entry name" value="ALKALINE PHOSPHATASE FAMILY PROTEIN (AFU_ORTHOLOGUE AFUA_5G03860)"/>
    <property type="match status" value="1"/>
</dbReference>
<dbReference type="RefSeq" id="WP_227227913.1">
    <property type="nucleotide sequence ID" value="NZ_JAJCVJ010000001.1"/>
</dbReference>
<sequence length="569" mass="63647">MTHTAVLPDHAPDTSVTDLDDPEVGDGDRLTGPPTHADEAFPQSVASGGPTHDGVILWTRVSPDRHDPDTPLLVTVAREDDTDFSDPVVTGRLPGDLLESVYDHTVRLDLVGHLDPDTAYRYRFAYDEARSRVGHCRTLPDPTASPESIRLAVVSCQDYVHGYFGAFTHVASEDVDFLVHLGDFIYEATDDRFAGRGSPTPPDRQFELPSGEPVAHSLADFRTCHRTYRSDRALQHALEAHTLIAGWDDHGVANNRYWDHDHGVPVLPDHPKGDDGDFATQLTADGIRAWYEYTPARVEYHPETDHLHEQFRLYRRIRFGDLAEFALTDERFYRDGPPEGAISPLSITIGLRRATDPDRSMLGDRQFDWFADWLRGRGSTAQWTVWLNAVLSAPMRVGVGPLTAYPKQDAWDGFAHERDEIVRIADGAAENFVTITGDMHTFLALRQGLRHPGPVGNLLDRLRGTESDPVGVELMTPAVSSVNLAEAVGVEEGLAASITRPLFSGLLRAMNPHWRFVDGHHWGYTTVTFDREGCRWDAYAVDKTVRDPDRRRLRSFRTPTGTTRLERVD</sequence>